<dbReference type="EMBL" id="JAUEPS010000050">
    <property type="protein sequence ID" value="KAK0445306.1"/>
    <property type="molecule type" value="Genomic_DNA"/>
</dbReference>
<sequence>MSSLLESYIERGYDFGMAYAYLRCYWNHSNTIEDWWHMYEEDDRKRRRKVIVDNKITKRDMPPRRIWDLYANRVVPYWVAPKDWHAISHAWVDVKERVDVWTPINGYEWPVPVPEDTNLKLIRTEMLNLGAEYVWLDVLCLRQEYAIREAHREEDLRKEDLRKEEWKLDVPTIGYVYDKKRKVVCYLSGLGRPLSFKEGDFESDRCWFNRAWTLQEIPNGSDLLIGGDTSDDRFMEEKMQTRIHEKLKSLRRVRSFATTFDIMLLMRNRVSTKPLDKVAGLTYLFNAESIPIYDGAQSEEDAWMALVDVMQSSKRAELFFYYPGPGNGNRSWRPSWEQAMSYTLPWCNMEHNTGYVRWIKETDSDWYNGPRIDTIYVYGLANPSDSPRQGKLLFEENTRGSCACKIVADHTYPIPNGWYTIISISEGFTLSDRIWVVGQLRRDGKFEKVSVISLADKEEKLKHWGLRVKRRVHTVLC</sequence>
<organism evidence="1 2">
    <name type="scientific">Armillaria tabescens</name>
    <name type="common">Ringless honey mushroom</name>
    <name type="synonym">Agaricus tabescens</name>
    <dbReference type="NCBI Taxonomy" id="1929756"/>
    <lineage>
        <taxon>Eukaryota</taxon>
        <taxon>Fungi</taxon>
        <taxon>Dikarya</taxon>
        <taxon>Basidiomycota</taxon>
        <taxon>Agaricomycotina</taxon>
        <taxon>Agaricomycetes</taxon>
        <taxon>Agaricomycetidae</taxon>
        <taxon>Agaricales</taxon>
        <taxon>Marasmiineae</taxon>
        <taxon>Physalacriaceae</taxon>
        <taxon>Desarmillaria</taxon>
    </lineage>
</organism>
<comment type="caution">
    <text evidence="1">The sequence shown here is derived from an EMBL/GenBank/DDBJ whole genome shotgun (WGS) entry which is preliminary data.</text>
</comment>
<accession>A0AA39MSC3</accession>
<dbReference type="AlphaFoldDB" id="A0AA39MSC3"/>
<dbReference type="GeneID" id="85352175"/>
<dbReference type="Proteomes" id="UP001175211">
    <property type="component" value="Unassembled WGS sequence"/>
</dbReference>
<gene>
    <name evidence="1" type="ORF">EV420DRAFT_1314246</name>
</gene>
<keyword evidence="2" id="KW-1185">Reference proteome</keyword>
<dbReference type="InterPro" id="IPR052895">
    <property type="entry name" value="HetReg/Transcr_Mod"/>
</dbReference>
<dbReference type="PANTHER" id="PTHR24148">
    <property type="entry name" value="ANKYRIN REPEAT DOMAIN-CONTAINING PROTEIN 39 HOMOLOG-RELATED"/>
    <property type="match status" value="1"/>
</dbReference>
<dbReference type="RefSeq" id="XP_060325447.1">
    <property type="nucleotide sequence ID" value="XM_060468627.1"/>
</dbReference>
<reference evidence="1" key="1">
    <citation type="submission" date="2023-06" db="EMBL/GenBank/DDBJ databases">
        <authorList>
            <consortium name="Lawrence Berkeley National Laboratory"/>
            <person name="Ahrendt S."/>
            <person name="Sahu N."/>
            <person name="Indic B."/>
            <person name="Wong-Bajracharya J."/>
            <person name="Merenyi Z."/>
            <person name="Ke H.-M."/>
            <person name="Monk M."/>
            <person name="Kocsube S."/>
            <person name="Drula E."/>
            <person name="Lipzen A."/>
            <person name="Balint B."/>
            <person name="Henrissat B."/>
            <person name="Andreopoulos B."/>
            <person name="Martin F.M."/>
            <person name="Harder C.B."/>
            <person name="Rigling D."/>
            <person name="Ford K.L."/>
            <person name="Foster G.D."/>
            <person name="Pangilinan J."/>
            <person name="Papanicolaou A."/>
            <person name="Barry K."/>
            <person name="LaButti K."/>
            <person name="Viragh M."/>
            <person name="Koriabine M."/>
            <person name="Yan M."/>
            <person name="Riley R."/>
            <person name="Champramary S."/>
            <person name="Plett K.L."/>
            <person name="Tsai I.J."/>
            <person name="Slot J."/>
            <person name="Sipos G."/>
            <person name="Plett J."/>
            <person name="Nagy L.G."/>
            <person name="Grigoriev I.V."/>
        </authorList>
    </citation>
    <scope>NUCLEOTIDE SEQUENCE</scope>
    <source>
        <strain evidence="1">CCBAS 213</strain>
    </source>
</reference>
<proteinExistence type="predicted"/>
<evidence type="ECO:0008006" key="3">
    <source>
        <dbReference type="Google" id="ProtNLM"/>
    </source>
</evidence>
<evidence type="ECO:0000313" key="1">
    <source>
        <dbReference type="EMBL" id="KAK0445306.1"/>
    </source>
</evidence>
<name>A0AA39MSC3_ARMTA</name>
<evidence type="ECO:0000313" key="2">
    <source>
        <dbReference type="Proteomes" id="UP001175211"/>
    </source>
</evidence>
<dbReference type="PANTHER" id="PTHR24148:SF64">
    <property type="entry name" value="HETEROKARYON INCOMPATIBILITY DOMAIN-CONTAINING PROTEIN"/>
    <property type="match status" value="1"/>
</dbReference>
<protein>
    <recommendedName>
        <fullName evidence="3">Heterokaryon incompatibility domain-containing protein</fullName>
    </recommendedName>
</protein>